<evidence type="ECO:0000256" key="11">
    <source>
        <dbReference type="ARBA" id="ARBA00023180"/>
    </source>
</evidence>
<dbReference type="InterPro" id="IPR031481">
    <property type="entry name" value="Glyco_tran_10_N"/>
</dbReference>
<dbReference type="FunFam" id="3.40.50.11660:FF:000004">
    <property type="entry name" value="Glycoprotein 3-alpha-L-fucosyltransferase A"/>
    <property type="match status" value="1"/>
</dbReference>
<keyword evidence="16" id="KW-1185">Reference proteome</keyword>
<reference evidence="15 16" key="1">
    <citation type="journal article" date="2013" name="Nature">
        <title>Insights into bilaterian evolution from three spiralian genomes.</title>
        <authorList>
            <person name="Simakov O."/>
            <person name="Marletaz F."/>
            <person name="Cho S.J."/>
            <person name="Edsinger-Gonzales E."/>
            <person name="Havlak P."/>
            <person name="Hellsten U."/>
            <person name="Kuo D.H."/>
            <person name="Larsson T."/>
            <person name="Lv J."/>
            <person name="Arendt D."/>
            <person name="Savage R."/>
            <person name="Osoegawa K."/>
            <person name="de Jong P."/>
            <person name="Grimwood J."/>
            <person name="Chapman J.A."/>
            <person name="Shapiro H."/>
            <person name="Aerts A."/>
            <person name="Otillar R.P."/>
            <person name="Terry A.Y."/>
            <person name="Boore J.L."/>
            <person name="Grigoriev I.V."/>
            <person name="Lindberg D.R."/>
            <person name="Seaver E.C."/>
            <person name="Weisblat D.A."/>
            <person name="Putnam N.H."/>
            <person name="Rokhsar D.S."/>
        </authorList>
    </citation>
    <scope>NUCLEOTIDE SEQUENCE [LARGE SCALE GENOMIC DNA]</scope>
</reference>
<dbReference type="OrthoDB" id="427096at2759"/>
<dbReference type="Gene3D" id="3.40.50.11660">
    <property type="entry name" value="Glycosyl transferase family 10, C-terminal domain"/>
    <property type="match status" value="1"/>
</dbReference>
<evidence type="ECO:0000256" key="4">
    <source>
        <dbReference type="ARBA" id="ARBA00022676"/>
    </source>
</evidence>
<gene>
    <name evidence="15" type="ORF">LOTGIDRAFT_103318</name>
</gene>
<keyword evidence="8" id="KW-1133">Transmembrane helix</keyword>
<dbReference type="Pfam" id="PF00852">
    <property type="entry name" value="Glyco_transf_10"/>
    <property type="match status" value="1"/>
</dbReference>
<evidence type="ECO:0000256" key="5">
    <source>
        <dbReference type="ARBA" id="ARBA00022679"/>
    </source>
</evidence>
<dbReference type="Pfam" id="PF17039">
    <property type="entry name" value="Glyco_tran_10_N"/>
    <property type="match status" value="1"/>
</dbReference>
<evidence type="ECO:0000256" key="2">
    <source>
        <dbReference type="ARBA" id="ARBA00004922"/>
    </source>
</evidence>
<dbReference type="EMBL" id="KB199650">
    <property type="protein sequence ID" value="ESP05557.1"/>
    <property type="molecule type" value="Genomic_DNA"/>
</dbReference>
<comment type="pathway">
    <text evidence="2">Protein modification; protein glycosylation.</text>
</comment>
<keyword evidence="4 12" id="KW-0328">Glycosyltransferase</keyword>
<keyword evidence="5 12" id="KW-0808">Transferase</keyword>
<dbReference type="RefSeq" id="XP_009044102.1">
    <property type="nucleotide sequence ID" value="XM_009045854.1"/>
</dbReference>
<protein>
    <recommendedName>
        <fullName evidence="12">Fucosyltransferase</fullName>
        <ecNumber evidence="12">2.4.1.-</ecNumber>
    </recommendedName>
</protein>
<evidence type="ECO:0000256" key="7">
    <source>
        <dbReference type="ARBA" id="ARBA00022968"/>
    </source>
</evidence>
<organism evidence="15 16">
    <name type="scientific">Lottia gigantea</name>
    <name type="common">Giant owl limpet</name>
    <dbReference type="NCBI Taxonomy" id="225164"/>
    <lineage>
        <taxon>Eukaryota</taxon>
        <taxon>Metazoa</taxon>
        <taxon>Spiralia</taxon>
        <taxon>Lophotrochozoa</taxon>
        <taxon>Mollusca</taxon>
        <taxon>Gastropoda</taxon>
        <taxon>Patellogastropoda</taxon>
        <taxon>Lottioidea</taxon>
        <taxon>Lottiidae</taxon>
        <taxon>Lottia</taxon>
    </lineage>
</organism>
<dbReference type="PANTHER" id="PTHR48438">
    <property type="entry name" value="ALPHA-(1,3)-FUCOSYLTRANSFERASE C-RELATED"/>
    <property type="match status" value="1"/>
</dbReference>
<keyword evidence="11" id="KW-0325">Glycoprotein</keyword>
<dbReference type="InterPro" id="IPR038577">
    <property type="entry name" value="GT10-like_C_sf"/>
</dbReference>
<dbReference type="UniPathway" id="UPA00378"/>
<evidence type="ECO:0000256" key="3">
    <source>
        <dbReference type="ARBA" id="ARBA00008919"/>
    </source>
</evidence>
<evidence type="ECO:0000256" key="9">
    <source>
        <dbReference type="ARBA" id="ARBA00023034"/>
    </source>
</evidence>
<dbReference type="HOGENOM" id="CLU_032075_3_0_1"/>
<proteinExistence type="inferred from homology"/>
<dbReference type="Proteomes" id="UP000030746">
    <property type="component" value="Unassembled WGS sequence"/>
</dbReference>
<evidence type="ECO:0000256" key="6">
    <source>
        <dbReference type="ARBA" id="ARBA00022692"/>
    </source>
</evidence>
<dbReference type="CTD" id="20229734"/>
<evidence type="ECO:0000313" key="16">
    <source>
        <dbReference type="Proteomes" id="UP000030746"/>
    </source>
</evidence>
<accession>V4BI17</accession>
<evidence type="ECO:0000256" key="12">
    <source>
        <dbReference type="RuleBase" id="RU003832"/>
    </source>
</evidence>
<comment type="subcellular location">
    <subcellularLocation>
        <location evidence="1">Golgi apparatus membrane</location>
        <topology evidence="1">Single-pass type II membrane protein</topology>
    </subcellularLocation>
    <subcellularLocation>
        <location evidence="12">Golgi apparatus</location>
        <location evidence="12">Golgi stack membrane</location>
        <topology evidence="12">Single-pass type II membrane protein</topology>
    </subcellularLocation>
</comment>
<dbReference type="AlphaFoldDB" id="V4BI17"/>
<comment type="similarity">
    <text evidence="3 12">Belongs to the glycosyltransferase 10 family.</text>
</comment>
<dbReference type="GO" id="GO:0008417">
    <property type="term" value="F:fucosyltransferase activity"/>
    <property type="evidence" value="ECO:0007669"/>
    <property type="project" value="InterPro"/>
</dbReference>
<keyword evidence="10" id="KW-0472">Membrane</keyword>
<evidence type="ECO:0000313" key="15">
    <source>
        <dbReference type="EMBL" id="ESP05557.1"/>
    </source>
</evidence>
<evidence type="ECO:0000259" key="13">
    <source>
        <dbReference type="Pfam" id="PF00852"/>
    </source>
</evidence>
<feature type="domain" description="Fucosyltransferase C-terminal" evidence="13">
    <location>
        <begin position="124"/>
        <end position="301"/>
    </location>
</feature>
<dbReference type="InterPro" id="IPR055270">
    <property type="entry name" value="Glyco_tran_10_C"/>
</dbReference>
<dbReference type="SUPFAM" id="SSF53756">
    <property type="entry name" value="UDP-Glycosyltransferase/glycogen phosphorylase"/>
    <property type="match status" value="1"/>
</dbReference>
<dbReference type="GO" id="GO:0032580">
    <property type="term" value="C:Golgi cisterna membrane"/>
    <property type="evidence" value="ECO:0007669"/>
    <property type="project" value="UniProtKB-SubCell"/>
</dbReference>
<keyword evidence="6 12" id="KW-0812">Transmembrane</keyword>
<dbReference type="EC" id="2.4.1.-" evidence="12"/>
<feature type="domain" description="Fucosyltransferase N-terminal" evidence="14">
    <location>
        <begin position="17"/>
        <end position="106"/>
    </location>
</feature>
<evidence type="ECO:0000259" key="14">
    <source>
        <dbReference type="Pfam" id="PF17039"/>
    </source>
</evidence>
<dbReference type="InterPro" id="IPR001503">
    <property type="entry name" value="Glyco_trans_10"/>
</dbReference>
<dbReference type="GO" id="GO:0000139">
    <property type="term" value="C:Golgi membrane"/>
    <property type="evidence" value="ECO:0007669"/>
    <property type="project" value="UniProtKB-SubCell"/>
</dbReference>
<dbReference type="OMA" id="ISHCETH"/>
<evidence type="ECO:0000256" key="10">
    <source>
        <dbReference type="ARBA" id="ARBA00023136"/>
    </source>
</evidence>
<evidence type="ECO:0000256" key="1">
    <source>
        <dbReference type="ARBA" id="ARBA00004323"/>
    </source>
</evidence>
<keyword evidence="9 12" id="KW-0333">Golgi apparatus</keyword>
<name>V4BI17_LOTGI</name>
<dbReference type="GeneID" id="20229734"/>
<dbReference type="PANTHER" id="PTHR48438:SF1">
    <property type="entry name" value="ALPHA-(1,3)-FUCOSYLTRANSFERASE C-RELATED"/>
    <property type="match status" value="1"/>
</dbReference>
<keyword evidence="7" id="KW-0735">Signal-anchor</keyword>
<dbReference type="KEGG" id="lgi:LOTGIDRAFT_103318"/>
<sequence>MLNAPQWLTGELRSNIFDKCEVSACQFHYKEPYKYVNDSDAVIIIPLGYSNKRFIIRNSNKGQIWIFAVWEPPILSYSAEFNETISKRKINWTMTYRLDSDIPVPYCLVEKTSGQSKNYPKIMAEKTKLAAQVVSHCPTPSLREQYVKSLQQYITVMVYGACGHAKQRSRDKHLFHNIENSYKFYLSFENSLCRDYVTEKFFQRQKSNIVPIVRGDGNYEHFYPKNSYIDVRDFKSISDLAKYIQYLDRNDTAYMEYLKAKENFSSTRGIGRTIVKSFCQVCKMLHNPDKYRNIYSNVQDWYNNGVCRQATDLEI</sequence>
<evidence type="ECO:0000256" key="8">
    <source>
        <dbReference type="ARBA" id="ARBA00022989"/>
    </source>
</evidence>